<feature type="domain" description="Plastocyanin-like" evidence="16">
    <location>
        <begin position="15"/>
        <end position="126"/>
    </location>
</feature>
<protein>
    <recommendedName>
        <fullName evidence="4 13">Laccase</fullName>
        <ecNumber evidence="4 13">1.10.3.2</ecNumber>
    </recommendedName>
    <alternativeName>
        <fullName evidence="13">Benzenediol:oxygen oxidoreductase</fullName>
    </alternativeName>
    <alternativeName>
        <fullName evidence="13">Diphenol oxidase</fullName>
    </alternativeName>
    <alternativeName>
        <fullName evidence="13">Urishiol oxidase</fullName>
    </alternativeName>
</protein>
<dbReference type="InParanoid" id="A0A068TXX0"/>
<dbReference type="Pfam" id="PF07731">
    <property type="entry name" value="Cu-oxidase_2"/>
    <property type="match status" value="1"/>
</dbReference>
<evidence type="ECO:0000256" key="8">
    <source>
        <dbReference type="ARBA" id="ARBA00022737"/>
    </source>
</evidence>
<evidence type="ECO:0000259" key="16">
    <source>
        <dbReference type="Pfam" id="PF07732"/>
    </source>
</evidence>
<keyword evidence="7 13" id="KW-0479">Metal-binding</keyword>
<keyword evidence="9 13" id="KW-0560">Oxidoreductase</keyword>
<dbReference type="NCBIfam" id="TIGR03389">
    <property type="entry name" value="laccase"/>
    <property type="match status" value="1"/>
</dbReference>
<evidence type="ECO:0000256" key="12">
    <source>
        <dbReference type="ARBA" id="ARBA00023185"/>
    </source>
</evidence>
<comment type="catalytic activity">
    <reaction evidence="1 13">
        <text>4 hydroquinone + O2 = 4 benzosemiquinone + 2 H2O</text>
        <dbReference type="Rhea" id="RHEA:11276"/>
        <dbReference type="ChEBI" id="CHEBI:15377"/>
        <dbReference type="ChEBI" id="CHEBI:15379"/>
        <dbReference type="ChEBI" id="CHEBI:17594"/>
        <dbReference type="ChEBI" id="CHEBI:17977"/>
        <dbReference type="EC" id="1.10.3.2"/>
    </reaction>
</comment>
<dbReference type="InterPro" id="IPR011707">
    <property type="entry name" value="Cu-oxidase-like_N"/>
</dbReference>
<comment type="subcellular location">
    <subcellularLocation>
        <location evidence="2 13">Secreted</location>
        <location evidence="2 13">Extracellular space</location>
        <location evidence="2 13">Apoplast</location>
    </subcellularLocation>
</comment>
<accession>A0A068TXX0</accession>
<dbReference type="STRING" id="49390.A0A068TXX0"/>
<dbReference type="CDD" id="cd13849">
    <property type="entry name" value="CuRO_1_LCC_plant"/>
    <property type="match status" value="1"/>
</dbReference>
<dbReference type="PANTHER" id="PTHR11709">
    <property type="entry name" value="MULTI-COPPER OXIDASE"/>
    <property type="match status" value="1"/>
</dbReference>
<dbReference type="PANTHER" id="PTHR11709:SF520">
    <property type="entry name" value="LACCASE"/>
    <property type="match status" value="1"/>
</dbReference>
<dbReference type="OMA" id="KMIVHDR"/>
<keyword evidence="12 13" id="KW-0439">Lignin degradation</keyword>
<dbReference type="InterPro" id="IPR008972">
    <property type="entry name" value="Cupredoxin"/>
</dbReference>
<dbReference type="FunFam" id="2.60.40.420:FF:000049">
    <property type="entry name" value="Laccase"/>
    <property type="match status" value="1"/>
</dbReference>
<dbReference type="InterPro" id="IPR001117">
    <property type="entry name" value="Cu-oxidase_2nd"/>
</dbReference>
<evidence type="ECO:0000256" key="9">
    <source>
        <dbReference type="ARBA" id="ARBA00023002"/>
    </source>
</evidence>
<evidence type="ECO:0000256" key="4">
    <source>
        <dbReference type="ARBA" id="ARBA00012297"/>
    </source>
</evidence>
<dbReference type="Proteomes" id="UP000295252">
    <property type="component" value="Chromosome II"/>
</dbReference>
<evidence type="ECO:0000259" key="15">
    <source>
        <dbReference type="Pfam" id="PF07731"/>
    </source>
</evidence>
<dbReference type="OrthoDB" id="2121828at2759"/>
<keyword evidence="5 13" id="KW-0052">Apoplast</keyword>
<keyword evidence="18" id="KW-1185">Reference proteome</keyword>
<dbReference type="SUPFAM" id="SSF49503">
    <property type="entry name" value="Cupredoxins"/>
    <property type="match status" value="3"/>
</dbReference>
<evidence type="ECO:0000313" key="17">
    <source>
        <dbReference type="EMBL" id="CDP01155.1"/>
    </source>
</evidence>
<evidence type="ECO:0000259" key="14">
    <source>
        <dbReference type="Pfam" id="PF00394"/>
    </source>
</evidence>
<dbReference type="AlphaFoldDB" id="A0A068TXX0"/>
<dbReference type="PhylomeDB" id="A0A068TXX0"/>
<name>A0A068TXX0_COFCA</name>
<proteinExistence type="inferred from homology"/>
<evidence type="ECO:0000256" key="3">
    <source>
        <dbReference type="ARBA" id="ARBA00010609"/>
    </source>
</evidence>
<dbReference type="EMBL" id="HG739090">
    <property type="protein sequence ID" value="CDP01155.1"/>
    <property type="molecule type" value="Genomic_DNA"/>
</dbReference>
<dbReference type="GO" id="GO:0052716">
    <property type="term" value="F:hydroquinone:oxygen oxidoreductase activity"/>
    <property type="evidence" value="ECO:0007669"/>
    <property type="project" value="UniProtKB-EC"/>
</dbReference>
<evidence type="ECO:0000256" key="1">
    <source>
        <dbReference type="ARBA" id="ARBA00000349"/>
    </source>
</evidence>
<evidence type="ECO:0000256" key="5">
    <source>
        <dbReference type="ARBA" id="ARBA00022523"/>
    </source>
</evidence>
<dbReference type="InterPro" id="IPR034288">
    <property type="entry name" value="CuRO_1_LCC"/>
</dbReference>
<reference evidence="18" key="1">
    <citation type="journal article" date="2014" name="Science">
        <title>The coffee genome provides insight into the convergent evolution of caffeine biosynthesis.</title>
        <authorList>
            <person name="Denoeud F."/>
            <person name="Carretero-Paulet L."/>
            <person name="Dereeper A."/>
            <person name="Droc G."/>
            <person name="Guyot R."/>
            <person name="Pietrella M."/>
            <person name="Zheng C."/>
            <person name="Alberti A."/>
            <person name="Anthony F."/>
            <person name="Aprea G."/>
            <person name="Aury J.M."/>
            <person name="Bento P."/>
            <person name="Bernard M."/>
            <person name="Bocs S."/>
            <person name="Campa C."/>
            <person name="Cenci A."/>
            <person name="Combes M.C."/>
            <person name="Crouzillat D."/>
            <person name="Da Silva C."/>
            <person name="Daddiego L."/>
            <person name="De Bellis F."/>
            <person name="Dussert S."/>
            <person name="Garsmeur O."/>
            <person name="Gayraud T."/>
            <person name="Guignon V."/>
            <person name="Jahn K."/>
            <person name="Jamilloux V."/>
            <person name="Joet T."/>
            <person name="Labadie K."/>
            <person name="Lan T."/>
            <person name="Leclercq J."/>
            <person name="Lepelley M."/>
            <person name="Leroy T."/>
            <person name="Li L.T."/>
            <person name="Librado P."/>
            <person name="Lopez L."/>
            <person name="Munoz A."/>
            <person name="Noel B."/>
            <person name="Pallavicini A."/>
            <person name="Perrotta G."/>
            <person name="Poncet V."/>
            <person name="Pot D."/>
            <person name="Priyono X."/>
            <person name="Rigoreau M."/>
            <person name="Rouard M."/>
            <person name="Rozas J."/>
            <person name="Tranchant-Dubreuil C."/>
            <person name="VanBuren R."/>
            <person name="Zhang Q."/>
            <person name="Andrade A.C."/>
            <person name="Argout X."/>
            <person name="Bertrand B."/>
            <person name="de Kochko A."/>
            <person name="Graziosi G."/>
            <person name="Henry R.J."/>
            <person name="Jayarama X."/>
            <person name="Ming R."/>
            <person name="Nagai C."/>
            <person name="Rounsley S."/>
            <person name="Sankoff D."/>
            <person name="Giuliano G."/>
            <person name="Albert V.A."/>
            <person name="Wincker P."/>
            <person name="Lashermes P."/>
        </authorList>
    </citation>
    <scope>NUCLEOTIDE SEQUENCE [LARGE SCALE GENOMIC DNA]</scope>
    <source>
        <strain evidence="18">cv. DH200-94</strain>
    </source>
</reference>
<dbReference type="Gene3D" id="2.60.40.420">
    <property type="entry name" value="Cupredoxins - blue copper proteins"/>
    <property type="match status" value="3"/>
</dbReference>
<dbReference type="InterPro" id="IPR011706">
    <property type="entry name" value="Cu-oxidase_C"/>
</dbReference>
<comment type="similarity">
    <text evidence="3 13">Belongs to the multicopper oxidase family.</text>
</comment>
<evidence type="ECO:0000256" key="13">
    <source>
        <dbReference type="RuleBase" id="RU361119"/>
    </source>
</evidence>
<dbReference type="InterPro" id="IPR034285">
    <property type="entry name" value="CuRO_2_LCC"/>
</dbReference>
<keyword evidence="11" id="KW-0325">Glycoprotein</keyword>
<dbReference type="Gramene" id="CDP01155">
    <property type="protein sequence ID" value="CDP01155"/>
    <property type="gene ID" value="GSCOC_T00034690001"/>
</dbReference>
<dbReference type="GO" id="GO:0005507">
    <property type="term" value="F:copper ion binding"/>
    <property type="evidence" value="ECO:0007669"/>
    <property type="project" value="InterPro"/>
</dbReference>
<gene>
    <name evidence="17" type="ORF">GSCOC_T00034690001</name>
</gene>
<feature type="domain" description="Plastocyanin-like" evidence="14">
    <location>
        <begin position="140"/>
        <end position="290"/>
    </location>
</feature>
<dbReference type="EC" id="1.10.3.2" evidence="4 13"/>
<dbReference type="InterPro" id="IPR045087">
    <property type="entry name" value="Cu-oxidase_fam"/>
</dbReference>
<dbReference type="FunCoup" id="A0A068TXX0">
    <property type="interactions" value="24"/>
</dbReference>
<dbReference type="InterPro" id="IPR017761">
    <property type="entry name" value="Laccase"/>
</dbReference>
<keyword evidence="6 13" id="KW-0964">Secreted</keyword>
<keyword evidence="8 13" id="KW-0677">Repeat</keyword>
<dbReference type="Pfam" id="PF07732">
    <property type="entry name" value="Cu-oxidase_3"/>
    <property type="match status" value="1"/>
</dbReference>
<dbReference type="GO" id="GO:0048046">
    <property type="term" value="C:apoplast"/>
    <property type="evidence" value="ECO:0007669"/>
    <property type="project" value="UniProtKB-SubCell"/>
</dbReference>
<comment type="cofactor">
    <cofactor evidence="13">
        <name>Cu cation</name>
        <dbReference type="ChEBI" id="CHEBI:23378"/>
    </cofactor>
    <text evidence="13">Binds 4 Cu cations per monomer.</text>
</comment>
<organism evidence="17 18">
    <name type="scientific">Coffea canephora</name>
    <name type="common">Robusta coffee</name>
    <dbReference type="NCBI Taxonomy" id="49390"/>
    <lineage>
        <taxon>Eukaryota</taxon>
        <taxon>Viridiplantae</taxon>
        <taxon>Streptophyta</taxon>
        <taxon>Embryophyta</taxon>
        <taxon>Tracheophyta</taxon>
        <taxon>Spermatophyta</taxon>
        <taxon>Magnoliopsida</taxon>
        <taxon>eudicotyledons</taxon>
        <taxon>Gunneridae</taxon>
        <taxon>Pentapetalae</taxon>
        <taxon>asterids</taxon>
        <taxon>lamiids</taxon>
        <taxon>Gentianales</taxon>
        <taxon>Rubiaceae</taxon>
        <taxon>Ixoroideae</taxon>
        <taxon>Gardenieae complex</taxon>
        <taxon>Bertiereae - Coffeeae clade</taxon>
        <taxon>Coffeeae</taxon>
        <taxon>Coffea</taxon>
    </lineage>
</organism>
<evidence type="ECO:0000313" key="18">
    <source>
        <dbReference type="Proteomes" id="UP000295252"/>
    </source>
</evidence>
<comment type="function">
    <text evidence="13">Lignin degradation and detoxification of lignin-derived products.</text>
</comment>
<evidence type="ECO:0000256" key="7">
    <source>
        <dbReference type="ARBA" id="ARBA00022723"/>
    </source>
</evidence>
<evidence type="ECO:0000256" key="11">
    <source>
        <dbReference type="ARBA" id="ARBA00023180"/>
    </source>
</evidence>
<evidence type="ECO:0000256" key="10">
    <source>
        <dbReference type="ARBA" id="ARBA00023008"/>
    </source>
</evidence>
<dbReference type="Pfam" id="PF00394">
    <property type="entry name" value="Cu-oxidase"/>
    <property type="match status" value="1"/>
</dbReference>
<evidence type="ECO:0000256" key="2">
    <source>
        <dbReference type="ARBA" id="ARBA00004271"/>
    </source>
</evidence>
<dbReference type="CDD" id="cd13875">
    <property type="entry name" value="CuRO_2_LCC_plant"/>
    <property type="match status" value="1"/>
</dbReference>
<sequence>MMFELLVLNFQCCVREARYERLCSSKTILTVNGKFPGPTLYAYKGDEVIVDVFNKGNENITLHWHGVKQPQYPWSDGPEYVTQCPIKPGNKFSQKVIFSEEEGTLWWHAHSDWSRATVHGAIVVYPYRGTSYPFPKPHAEVPIILGKWWKEDIRYVFQEFVQSGGQPINSDAYTINGQPGDLYPCSRSDTFQLNVLSGKTYLFRLVSAVMNEILFFGVAKHKLTVIATDASYSKPLARDYVLISPGQTLDCLFVADQKPDRYYMAAAPYVTGVNVHFDNTSTTGIVKYEEFPNQAPFSSPPLFPYLPSYNDTSAAFNFSGSLRSLGTKDHPVDAPLVVDQKFMVTLSINAMPFPKTSCEGPNGTQLAASMNNRTFVNPSLDILQAYYYKIPGVYREIFPKHPPFVFNYTADYLPLELEISKIATELRTLPYNSAVEIVFQGTNLVAGIDHPMHLHGYSFYSVGWGLGNFDQTEDPQKYNLVDPPKRNTVTVPKNGWTTVRFWASNAYYILLLMERYSNLILINWWLPSN</sequence>
<evidence type="ECO:0000256" key="6">
    <source>
        <dbReference type="ARBA" id="ARBA00022525"/>
    </source>
</evidence>
<keyword evidence="10 13" id="KW-0186">Copper</keyword>
<feature type="domain" description="Plastocyanin-like" evidence="15">
    <location>
        <begin position="418"/>
        <end position="507"/>
    </location>
</feature>
<dbReference type="GO" id="GO:0046274">
    <property type="term" value="P:lignin catabolic process"/>
    <property type="evidence" value="ECO:0007669"/>
    <property type="project" value="UniProtKB-KW"/>
</dbReference>